<dbReference type="PROSITE" id="PS51257">
    <property type="entry name" value="PROKAR_LIPOPROTEIN"/>
    <property type="match status" value="1"/>
</dbReference>
<evidence type="ECO:0000256" key="1">
    <source>
        <dbReference type="SAM" id="SignalP"/>
    </source>
</evidence>
<name>A0A271J3X1_9BACT</name>
<dbReference type="RefSeq" id="WP_095511821.1">
    <property type="nucleotide sequence ID" value="NZ_MQWD01000001.1"/>
</dbReference>
<feature type="signal peptide" evidence="1">
    <location>
        <begin position="1"/>
        <end position="25"/>
    </location>
</feature>
<protein>
    <recommendedName>
        <fullName evidence="4">DUF5666 domain-containing protein</fullName>
    </recommendedName>
</protein>
<dbReference type="OrthoDB" id="574724at2"/>
<dbReference type="Proteomes" id="UP000216339">
    <property type="component" value="Unassembled WGS sequence"/>
</dbReference>
<keyword evidence="3" id="KW-1185">Reference proteome</keyword>
<sequence>MLRSTLLALALVAAGCASDSGETDAAPIPGEVEVQSNETTEAAGPALDAAAEVDTTGPPRVELAGTSVPTRGVVTDMESGDVSCYLTVRTDGGATETVHADYSVCDSNVIVDRRVQIEYVEGDVLADSCEGDPECLDTETVALAVVAEPID</sequence>
<comment type="caution">
    <text evidence="2">The sequence shown here is derived from an EMBL/GenBank/DDBJ whole genome shotgun (WGS) entry which is preliminary data.</text>
</comment>
<evidence type="ECO:0000313" key="3">
    <source>
        <dbReference type="Proteomes" id="UP000216339"/>
    </source>
</evidence>
<feature type="chain" id="PRO_5012040777" description="DUF5666 domain-containing protein" evidence="1">
    <location>
        <begin position="26"/>
        <end position="151"/>
    </location>
</feature>
<dbReference type="AlphaFoldDB" id="A0A271J3X1"/>
<evidence type="ECO:0008006" key="4">
    <source>
        <dbReference type="Google" id="ProtNLM"/>
    </source>
</evidence>
<reference evidence="2 3" key="1">
    <citation type="submission" date="2016-11" db="EMBL/GenBank/DDBJ databases">
        <title>Study of marine rhodopsin-containing bacteria.</title>
        <authorList>
            <person name="Yoshizawa S."/>
            <person name="Kumagai Y."/>
            <person name="Kogure K."/>
        </authorList>
    </citation>
    <scope>NUCLEOTIDE SEQUENCE [LARGE SCALE GENOMIC DNA]</scope>
    <source>
        <strain evidence="2 3">SAORIC-28</strain>
    </source>
</reference>
<organism evidence="2 3">
    <name type="scientific">Rubrivirga marina</name>
    <dbReference type="NCBI Taxonomy" id="1196024"/>
    <lineage>
        <taxon>Bacteria</taxon>
        <taxon>Pseudomonadati</taxon>
        <taxon>Rhodothermota</taxon>
        <taxon>Rhodothermia</taxon>
        <taxon>Rhodothermales</taxon>
        <taxon>Rubricoccaceae</taxon>
        <taxon>Rubrivirga</taxon>
    </lineage>
</organism>
<accession>A0A271J3X1</accession>
<proteinExistence type="predicted"/>
<dbReference type="EMBL" id="MQWD01000001">
    <property type="protein sequence ID" value="PAP78143.1"/>
    <property type="molecule type" value="Genomic_DNA"/>
</dbReference>
<evidence type="ECO:0000313" key="2">
    <source>
        <dbReference type="EMBL" id="PAP78143.1"/>
    </source>
</evidence>
<gene>
    <name evidence="2" type="ORF">BSZ37_17735</name>
</gene>
<keyword evidence="1" id="KW-0732">Signal</keyword>